<proteinExistence type="predicted"/>
<gene>
    <name evidence="2" type="ORF">MECH1_V1_0247</name>
</gene>
<name>A0ABM9NEJ7_9GAMM</name>
<evidence type="ECO:0000313" key="3">
    <source>
        <dbReference type="Proteomes" id="UP001497493"/>
    </source>
</evidence>
<accession>A0ABM9NEJ7</accession>
<protein>
    <submittedName>
        <fullName evidence="2">Uncharacterized protein</fullName>
    </submittedName>
</protein>
<sequence length="42" mass="4806">MIALLKSPAPEQIPARHRRNNQYNRYTLPVNPPHASLQRGAE</sequence>
<reference evidence="2 3" key="1">
    <citation type="submission" date="2024-04" db="EMBL/GenBank/DDBJ databases">
        <authorList>
            <person name="Cremers G."/>
        </authorList>
    </citation>
    <scope>NUCLEOTIDE SEQUENCE [LARGE SCALE GENOMIC DNA]</scope>
    <source>
        <strain evidence="2">MeCH1-AG</strain>
    </source>
</reference>
<keyword evidence="3" id="KW-1185">Reference proteome</keyword>
<dbReference type="Proteomes" id="UP001497493">
    <property type="component" value="Chromosome"/>
</dbReference>
<feature type="region of interest" description="Disordered" evidence="1">
    <location>
        <begin position="1"/>
        <end position="42"/>
    </location>
</feature>
<evidence type="ECO:0000313" key="2">
    <source>
        <dbReference type="EMBL" id="CAL1239023.1"/>
    </source>
</evidence>
<evidence type="ECO:0000256" key="1">
    <source>
        <dbReference type="SAM" id="MobiDB-lite"/>
    </source>
</evidence>
<organism evidence="2 3">
    <name type="scientific">Candidatus Methylocalor cossyra</name>
    <dbReference type="NCBI Taxonomy" id="3108543"/>
    <lineage>
        <taxon>Bacteria</taxon>
        <taxon>Pseudomonadati</taxon>
        <taxon>Pseudomonadota</taxon>
        <taxon>Gammaproteobacteria</taxon>
        <taxon>Methylococcales</taxon>
        <taxon>Methylococcaceae</taxon>
        <taxon>Candidatus Methylocalor</taxon>
    </lineage>
</organism>
<dbReference type="EMBL" id="OZ026884">
    <property type="protein sequence ID" value="CAL1239023.1"/>
    <property type="molecule type" value="Genomic_DNA"/>
</dbReference>